<keyword evidence="2" id="KW-1185">Reference proteome</keyword>
<organism evidence="1 2">
    <name type="scientific">Pseudarcicella hirudinis</name>
    <dbReference type="NCBI Taxonomy" id="1079859"/>
    <lineage>
        <taxon>Bacteria</taxon>
        <taxon>Pseudomonadati</taxon>
        <taxon>Bacteroidota</taxon>
        <taxon>Cytophagia</taxon>
        <taxon>Cytophagales</taxon>
        <taxon>Flectobacillaceae</taxon>
        <taxon>Pseudarcicella</taxon>
    </lineage>
</organism>
<gene>
    <name evidence="1" type="ORF">SAMN04515674_101451</name>
</gene>
<dbReference type="RefSeq" id="WP_092011403.1">
    <property type="nucleotide sequence ID" value="NZ_FOXH01000001.1"/>
</dbReference>
<proteinExistence type="predicted"/>
<name>A0A1I5MU70_9BACT</name>
<sequence>MALSFKTVEQAYEIFGLIKKEFLPDLNIPSWPSDMGEWGTKRQTYPPVLEVLGWGKKQDDGWESICFFIQNPSKELIDGFEKLNTIKGNTHICKPYDLNDRLFCIGWF</sequence>
<protein>
    <submittedName>
        <fullName evidence="1">Uncharacterized protein</fullName>
    </submittedName>
</protein>
<evidence type="ECO:0000313" key="1">
    <source>
        <dbReference type="EMBL" id="SFP13114.1"/>
    </source>
</evidence>
<dbReference type="OrthoDB" id="1494263at2"/>
<evidence type="ECO:0000313" key="2">
    <source>
        <dbReference type="Proteomes" id="UP000199306"/>
    </source>
</evidence>
<dbReference type="STRING" id="1079859.SAMN04515674_101451"/>
<dbReference type="EMBL" id="FOXH01000001">
    <property type="protein sequence ID" value="SFP13114.1"/>
    <property type="molecule type" value="Genomic_DNA"/>
</dbReference>
<dbReference type="AlphaFoldDB" id="A0A1I5MU70"/>
<accession>A0A1I5MU70</accession>
<dbReference type="Proteomes" id="UP000199306">
    <property type="component" value="Unassembled WGS sequence"/>
</dbReference>
<reference evidence="1 2" key="1">
    <citation type="submission" date="2016-10" db="EMBL/GenBank/DDBJ databases">
        <authorList>
            <person name="de Groot N.N."/>
        </authorList>
    </citation>
    <scope>NUCLEOTIDE SEQUENCE [LARGE SCALE GENOMIC DNA]</scope>
    <source>
        <strain evidence="2">E92,LMG 26720,CCM 7988</strain>
    </source>
</reference>